<dbReference type="EMBL" id="JAATEN010000002">
    <property type="protein sequence ID" value="NJP99689.1"/>
    <property type="molecule type" value="Genomic_DNA"/>
</dbReference>
<accession>A0ABX1BT11</accession>
<reference evidence="2 3" key="1">
    <citation type="submission" date="2020-03" db="EMBL/GenBank/DDBJ databases">
        <title>WGS of actinomycetes isolated from Thailand.</title>
        <authorList>
            <person name="Thawai C."/>
        </authorList>
    </citation>
    <scope>NUCLEOTIDE SEQUENCE [LARGE SCALE GENOMIC DNA]</scope>
    <source>
        <strain evidence="2 3">PLAI 1-29</strain>
    </source>
</reference>
<dbReference type="InterPro" id="IPR010982">
    <property type="entry name" value="Lambda_DNA-bd_dom_sf"/>
</dbReference>
<evidence type="ECO:0000313" key="3">
    <source>
        <dbReference type="Proteomes" id="UP000695264"/>
    </source>
</evidence>
<dbReference type="InterPro" id="IPR043917">
    <property type="entry name" value="DUF5753"/>
</dbReference>
<dbReference type="RefSeq" id="WP_168100280.1">
    <property type="nucleotide sequence ID" value="NZ_JAATEN010000002.1"/>
</dbReference>
<protein>
    <submittedName>
        <fullName evidence="2">Helix-turn-helix transcriptional regulator</fullName>
    </submittedName>
</protein>
<evidence type="ECO:0000313" key="2">
    <source>
        <dbReference type="EMBL" id="NJP99689.1"/>
    </source>
</evidence>
<feature type="domain" description="HTH cro/C1-type" evidence="1">
    <location>
        <begin position="26"/>
        <end position="59"/>
    </location>
</feature>
<dbReference type="CDD" id="cd00093">
    <property type="entry name" value="HTH_XRE"/>
    <property type="match status" value="1"/>
</dbReference>
<dbReference type="SMART" id="SM00530">
    <property type="entry name" value="HTH_XRE"/>
    <property type="match status" value="1"/>
</dbReference>
<dbReference type="Gene3D" id="1.10.260.40">
    <property type="entry name" value="lambda repressor-like DNA-binding domains"/>
    <property type="match status" value="1"/>
</dbReference>
<dbReference type="Proteomes" id="UP000695264">
    <property type="component" value="Unassembled WGS sequence"/>
</dbReference>
<sequence>MGTSRLRSRAPKDDRPAIWVGYGKIVKLFRERAGLTQEQFAEAIGYSSEQVGSVEQGRRPAKLNFTQGAERTLNAGGVLDVLQESVDLARLPAFFQDFALIEANAVSRFAYDPLLVPGLLQTEAYARTLLNAHFPPLADRVIEERLSARLARQDLLRRTQPPLVLVFIIEEAVLHRHVGGSDVMREQLGYLRECGSLRNVSVQVMPTARCAHSGLNGPMVLLETSDRRPLVYIESQDIGTVVSDREEVSEFWMRYGMLRSQALGEEESAHLIERLAGDLCQGNSPST</sequence>
<keyword evidence="3" id="KW-1185">Reference proteome</keyword>
<proteinExistence type="predicted"/>
<comment type="caution">
    <text evidence="2">The sequence shown here is derived from an EMBL/GenBank/DDBJ whole genome shotgun (WGS) entry which is preliminary data.</text>
</comment>
<dbReference type="PROSITE" id="PS50943">
    <property type="entry name" value="HTH_CROC1"/>
    <property type="match status" value="1"/>
</dbReference>
<dbReference type="Pfam" id="PF13560">
    <property type="entry name" value="HTH_31"/>
    <property type="match status" value="1"/>
</dbReference>
<name>A0ABX1BT11_9ACTN</name>
<gene>
    <name evidence="2" type="ORF">HCK00_03810</name>
</gene>
<organism evidence="2 3">
    <name type="scientific">Streptomyces zingiberis</name>
    <dbReference type="NCBI Taxonomy" id="2053010"/>
    <lineage>
        <taxon>Bacteria</taxon>
        <taxon>Bacillati</taxon>
        <taxon>Actinomycetota</taxon>
        <taxon>Actinomycetes</taxon>
        <taxon>Kitasatosporales</taxon>
        <taxon>Streptomycetaceae</taxon>
        <taxon>Streptomyces</taxon>
    </lineage>
</organism>
<dbReference type="InterPro" id="IPR001387">
    <property type="entry name" value="Cro/C1-type_HTH"/>
</dbReference>
<evidence type="ECO:0000259" key="1">
    <source>
        <dbReference type="PROSITE" id="PS50943"/>
    </source>
</evidence>
<dbReference type="Pfam" id="PF19054">
    <property type="entry name" value="DUF5753"/>
    <property type="match status" value="1"/>
</dbReference>
<dbReference type="SUPFAM" id="SSF47413">
    <property type="entry name" value="lambda repressor-like DNA-binding domains"/>
    <property type="match status" value="1"/>
</dbReference>